<evidence type="ECO:0000256" key="2">
    <source>
        <dbReference type="ARBA" id="ARBA00022723"/>
    </source>
</evidence>
<evidence type="ECO:0000256" key="8">
    <source>
        <dbReference type="ARBA" id="ARBA00049006"/>
    </source>
</evidence>
<keyword evidence="2 9" id="KW-0479">Metal-binding</keyword>
<comment type="cofactor">
    <cofactor evidence="9">
        <name>Zn(2+)</name>
        <dbReference type="ChEBI" id="CHEBI:29105"/>
    </cofactor>
    <text evidence="9">Binds 1 zinc ion per subunit.</text>
</comment>
<comment type="similarity">
    <text evidence="1">Belongs to the iron-containing alcohol dehydrogenase family.</text>
</comment>
<dbReference type="OrthoDB" id="5198708at2"/>
<sequence length="369" mass="38510">MLRTMGFPGQYLQGPKALHELGSLLSKMGFKKPLILCDTIVAEKVWPLASDSMKAAGLEATHIVFPGECTQAAINALSEHAKTVAPDVIIGLGGGKTIDSAKGISLSLDVPVVICPTIASNDAPTSRLIVLYDETHRVAGVVYLKSNPVAVVVDTEIIAQAPARFFAAGIGDTVSKKFEAAQCKAAHGNNSFGTPPLDTALLLANAAYETLIKHGPAAFRSIATGQLDDEVERVVEATVLLSGVGFESGGLSLAHALIRGLTAVPTMAAMLHGELVAFGTLVQLTVEERDEAELAELLELLCAVDLPVTFAQLGQTTSLSAEEMSTIVAATLAAAYSKNMNPPLTAERLEDALVTADATGAAALRKCKR</sequence>
<dbReference type="RefSeq" id="WP_087659744.1">
    <property type="nucleotide sequence ID" value="NZ_FCOL02000069.1"/>
</dbReference>
<evidence type="ECO:0000259" key="12">
    <source>
        <dbReference type="Pfam" id="PF00465"/>
    </source>
</evidence>
<evidence type="ECO:0000313" key="13">
    <source>
        <dbReference type="EMBL" id="SAL82031.1"/>
    </source>
</evidence>
<dbReference type="EC" id="1.1.1.6" evidence="6"/>
<evidence type="ECO:0000256" key="3">
    <source>
        <dbReference type="ARBA" id="ARBA00023002"/>
    </source>
</evidence>
<evidence type="ECO:0000256" key="4">
    <source>
        <dbReference type="ARBA" id="ARBA00023027"/>
    </source>
</evidence>
<keyword evidence="14" id="KW-1185">Reference proteome</keyword>
<dbReference type="NCBIfam" id="NF006941">
    <property type="entry name" value="PRK09423.1"/>
    <property type="match status" value="1"/>
</dbReference>
<protein>
    <recommendedName>
        <fullName evidence="7">Glycerol dehydrogenase</fullName>
        <ecNumber evidence="6">1.1.1.6</ecNumber>
    </recommendedName>
</protein>
<dbReference type="PANTHER" id="PTHR43616">
    <property type="entry name" value="GLYCEROL DEHYDROGENASE"/>
    <property type="match status" value="1"/>
</dbReference>
<evidence type="ECO:0000256" key="11">
    <source>
        <dbReference type="PIRSR" id="PIRSR000112-3"/>
    </source>
</evidence>
<evidence type="ECO:0000256" key="7">
    <source>
        <dbReference type="ARBA" id="ARBA00040132"/>
    </source>
</evidence>
<dbReference type="InterPro" id="IPR018211">
    <property type="entry name" value="ADH_Fe_CS"/>
</dbReference>
<feature type="binding site" evidence="9">
    <location>
        <position position="172"/>
    </location>
    <ligand>
        <name>glycerol</name>
        <dbReference type="ChEBI" id="CHEBI:17754"/>
    </ligand>
</feature>
<comment type="pathway">
    <text evidence="5">Polyol metabolism; glycerol fermentation; glycerone phosphate from glycerol (oxidative route): step 1/2.</text>
</comment>
<dbReference type="InterPro" id="IPR001670">
    <property type="entry name" value="ADH_Fe/GldA"/>
</dbReference>
<dbReference type="GO" id="GO:0008888">
    <property type="term" value="F:glycerol dehydrogenase (NAD+) activity"/>
    <property type="evidence" value="ECO:0007669"/>
    <property type="project" value="UniProtKB-EC"/>
</dbReference>
<dbReference type="Pfam" id="PF00465">
    <property type="entry name" value="Fe-ADH"/>
    <property type="match status" value="1"/>
</dbReference>
<accession>A0A158KNP2</accession>
<name>A0A158KNP2_9BURK</name>
<feature type="binding site" evidence="11">
    <location>
        <begin position="117"/>
        <end position="120"/>
    </location>
    <ligand>
        <name>NAD(+)</name>
        <dbReference type="ChEBI" id="CHEBI:57540"/>
    </ligand>
</feature>
<dbReference type="SUPFAM" id="SSF56796">
    <property type="entry name" value="Dehydroquinate synthase-like"/>
    <property type="match status" value="1"/>
</dbReference>
<feature type="binding site" evidence="11">
    <location>
        <position position="128"/>
    </location>
    <ligand>
        <name>NAD(+)</name>
        <dbReference type="ChEBI" id="CHEBI:57540"/>
    </ligand>
</feature>
<dbReference type="EMBL" id="FCOL02000069">
    <property type="protein sequence ID" value="SAL82031.1"/>
    <property type="molecule type" value="Genomic_DNA"/>
</dbReference>
<dbReference type="Gene3D" id="1.20.1090.10">
    <property type="entry name" value="Dehydroquinate synthase-like - alpha domain"/>
    <property type="match status" value="1"/>
</dbReference>
<evidence type="ECO:0000313" key="14">
    <source>
        <dbReference type="Proteomes" id="UP000054925"/>
    </source>
</evidence>
<keyword evidence="9" id="KW-0862">Zinc</keyword>
<keyword evidence="3 13" id="KW-0560">Oxidoreductase</keyword>
<keyword evidence="4 11" id="KW-0520">NAD</keyword>
<feature type="binding site" evidence="10">
    <location>
        <position position="122"/>
    </location>
    <ligand>
        <name>glycerol</name>
        <dbReference type="ChEBI" id="CHEBI:17754"/>
    </ligand>
</feature>
<dbReference type="GO" id="GO:0046872">
    <property type="term" value="F:metal ion binding"/>
    <property type="evidence" value="ECO:0007669"/>
    <property type="project" value="UniProtKB-KW"/>
</dbReference>
<evidence type="ECO:0000256" key="5">
    <source>
        <dbReference type="ARBA" id="ARBA00037918"/>
    </source>
</evidence>
<dbReference type="PIRSF" id="PIRSF000112">
    <property type="entry name" value="Glycerol_dehydrogenase"/>
    <property type="match status" value="1"/>
</dbReference>
<feature type="binding site" evidence="9">
    <location>
        <position position="272"/>
    </location>
    <ligand>
        <name>glycerol</name>
        <dbReference type="ChEBI" id="CHEBI:17754"/>
    </ligand>
</feature>
<evidence type="ECO:0000256" key="10">
    <source>
        <dbReference type="PIRSR" id="PIRSR000112-2"/>
    </source>
</evidence>
<feature type="binding site" evidence="9">
    <location>
        <position position="255"/>
    </location>
    <ligand>
        <name>glycerol</name>
        <dbReference type="ChEBI" id="CHEBI:17754"/>
    </ligand>
</feature>
<reference evidence="13" key="1">
    <citation type="submission" date="2016-01" db="EMBL/GenBank/DDBJ databases">
        <authorList>
            <person name="Peeters C."/>
        </authorList>
    </citation>
    <scope>NUCLEOTIDE SEQUENCE [LARGE SCALE GENOMIC DNA]</scope>
    <source>
        <strain evidence="13">LMG 22937</strain>
    </source>
</reference>
<feature type="binding site" evidence="11">
    <location>
        <position position="126"/>
    </location>
    <ligand>
        <name>NAD(+)</name>
        <dbReference type="ChEBI" id="CHEBI:57540"/>
    </ligand>
</feature>
<gene>
    <name evidence="13" type="primary">gldA</name>
    <name evidence="13" type="ORF">AWB67_06011</name>
</gene>
<proteinExistence type="inferred from homology"/>
<dbReference type="Gene3D" id="3.40.50.1970">
    <property type="match status" value="1"/>
</dbReference>
<evidence type="ECO:0000256" key="6">
    <source>
        <dbReference type="ARBA" id="ARBA00039147"/>
    </source>
</evidence>
<feature type="binding site" evidence="11">
    <location>
        <position position="132"/>
    </location>
    <ligand>
        <name>NAD(+)</name>
        <dbReference type="ChEBI" id="CHEBI:57540"/>
    </ligand>
</feature>
<dbReference type="PANTHER" id="PTHR43616:SF5">
    <property type="entry name" value="GLYCEROL DEHYDROGENASE 1"/>
    <property type="match status" value="1"/>
</dbReference>
<feature type="domain" description="Alcohol dehydrogenase iron-type/glycerol dehydrogenase GldA" evidence="12">
    <location>
        <begin position="8"/>
        <end position="155"/>
    </location>
</feature>
<dbReference type="Proteomes" id="UP000054925">
    <property type="component" value="Unassembled WGS sequence"/>
</dbReference>
<dbReference type="CDD" id="cd08170">
    <property type="entry name" value="GlyDH"/>
    <property type="match status" value="1"/>
</dbReference>
<comment type="catalytic activity">
    <reaction evidence="8">
        <text>glycerol + NAD(+) = dihydroxyacetone + NADH + H(+)</text>
        <dbReference type="Rhea" id="RHEA:13769"/>
        <dbReference type="ChEBI" id="CHEBI:15378"/>
        <dbReference type="ChEBI" id="CHEBI:16016"/>
        <dbReference type="ChEBI" id="CHEBI:17754"/>
        <dbReference type="ChEBI" id="CHEBI:57540"/>
        <dbReference type="ChEBI" id="CHEBI:57945"/>
        <dbReference type="EC" id="1.1.1.6"/>
    </reaction>
</comment>
<organism evidence="13 14">
    <name type="scientific">Caballeronia terrestris</name>
    <dbReference type="NCBI Taxonomy" id="1226301"/>
    <lineage>
        <taxon>Bacteria</taxon>
        <taxon>Pseudomonadati</taxon>
        <taxon>Pseudomonadota</taxon>
        <taxon>Betaproteobacteria</taxon>
        <taxon>Burkholderiales</taxon>
        <taxon>Burkholderiaceae</taxon>
        <taxon>Caballeronia</taxon>
    </lineage>
</organism>
<evidence type="ECO:0000256" key="9">
    <source>
        <dbReference type="PIRSR" id="PIRSR000112-1"/>
    </source>
</evidence>
<dbReference type="InterPro" id="IPR016205">
    <property type="entry name" value="Glycerol_DH"/>
</dbReference>
<feature type="binding site" evidence="11">
    <location>
        <begin position="95"/>
        <end position="99"/>
    </location>
    <ligand>
        <name>NAD(+)</name>
        <dbReference type="ChEBI" id="CHEBI:57540"/>
    </ligand>
</feature>
<comment type="caution">
    <text evidence="13">The sequence shown here is derived from an EMBL/GenBank/DDBJ whole genome shotgun (WGS) entry which is preliminary data.</text>
</comment>
<evidence type="ECO:0000256" key="1">
    <source>
        <dbReference type="ARBA" id="ARBA00007358"/>
    </source>
</evidence>
<dbReference type="AlphaFoldDB" id="A0A158KNP2"/>
<dbReference type="PROSITE" id="PS00913">
    <property type="entry name" value="ADH_IRON_1"/>
    <property type="match status" value="1"/>
</dbReference>